<reference evidence="4 5" key="1">
    <citation type="submission" date="2018-06" db="EMBL/GenBank/DDBJ databases">
        <title>Whole genome sequencing of Candida tropicalis (genome annotated by CSBL at Korea University).</title>
        <authorList>
            <person name="Ahn J."/>
        </authorList>
    </citation>
    <scope>NUCLEOTIDE SEQUENCE [LARGE SCALE GENOMIC DNA]</scope>
    <source>
        <strain evidence="4 5">ATCC 20962</strain>
    </source>
</reference>
<proteinExistence type="inferred from homology"/>
<dbReference type="OrthoDB" id="548867at2759"/>
<evidence type="ECO:0000256" key="2">
    <source>
        <dbReference type="ARBA" id="ARBA00022741"/>
    </source>
</evidence>
<dbReference type="AlphaFoldDB" id="A0A367XSF2"/>
<evidence type="ECO:0000256" key="3">
    <source>
        <dbReference type="ARBA" id="ARBA00022840"/>
    </source>
</evidence>
<comment type="caution">
    <text evidence="4">The sequence shown here is derived from an EMBL/GenBank/DDBJ whole genome shotgun (WGS) entry which is preliminary data.</text>
</comment>
<dbReference type="InterPro" id="IPR005654">
    <property type="entry name" value="ATPase_AFG1-like"/>
</dbReference>
<dbReference type="Proteomes" id="UP000253472">
    <property type="component" value="Unassembled WGS sequence"/>
</dbReference>
<comment type="similarity">
    <text evidence="1">Belongs to the AFG1 ATPase family.</text>
</comment>
<organism evidence="4 5">
    <name type="scientific">Candida viswanathii</name>
    <dbReference type="NCBI Taxonomy" id="5486"/>
    <lineage>
        <taxon>Eukaryota</taxon>
        <taxon>Fungi</taxon>
        <taxon>Dikarya</taxon>
        <taxon>Ascomycota</taxon>
        <taxon>Saccharomycotina</taxon>
        <taxon>Pichiomycetes</taxon>
        <taxon>Debaryomycetaceae</taxon>
        <taxon>Candida/Lodderomyces clade</taxon>
        <taxon>Candida</taxon>
    </lineage>
</organism>
<accession>A0A367XSF2</accession>
<dbReference type="GO" id="GO:0005739">
    <property type="term" value="C:mitochondrion"/>
    <property type="evidence" value="ECO:0007669"/>
    <property type="project" value="TreeGrafter"/>
</dbReference>
<dbReference type="GO" id="GO:0006515">
    <property type="term" value="P:protein quality control for misfolded or incompletely synthesized proteins"/>
    <property type="evidence" value="ECO:0007669"/>
    <property type="project" value="TreeGrafter"/>
</dbReference>
<evidence type="ECO:0000313" key="5">
    <source>
        <dbReference type="Proteomes" id="UP000253472"/>
    </source>
</evidence>
<evidence type="ECO:0000256" key="1">
    <source>
        <dbReference type="ARBA" id="ARBA00010322"/>
    </source>
</evidence>
<dbReference type="Pfam" id="PF03969">
    <property type="entry name" value="AFG1_ATPase"/>
    <property type="match status" value="1"/>
</dbReference>
<dbReference type="PANTHER" id="PTHR12169:SF6">
    <property type="entry name" value="AFG1-LIKE ATPASE"/>
    <property type="match status" value="1"/>
</dbReference>
<keyword evidence="2" id="KW-0547">Nucleotide-binding</keyword>
<dbReference type="GO" id="GO:0005524">
    <property type="term" value="F:ATP binding"/>
    <property type="evidence" value="ECO:0007669"/>
    <property type="project" value="UniProtKB-KW"/>
</dbReference>
<dbReference type="NCBIfam" id="NF040713">
    <property type="entry name" value="ZapE"/>
    <property type="match status" value="1"/>
</dbReference>
<gene>
    <name evidence="4" type="primary">AFG1</name>
    <name evidence="4" type="ORF">Cantr_05950</name>
</gene>
<sequence length="448" mass="50946">MRITTKIINNIPRTRGIHVAVRLRNTPVVTTTATEAPHISPLQLYDKRVEEGKLKDDPYQRKIITSLSKLHENLTAYHPPEVHIPTIAELTPKIGISKIFSSFFGKNDASPSPTQPFNPDSIERNPVKGIYLYGDVGCGKTMLMDLFYDTIPPHLSKTRVHFHNFMQNLHKRSHQLKIANKKQDIDVIPLLAAEIATESTVLCFDEMQVHDVADAMLLRRLLMILLMKHHIILFATSNRAPDELYLNGIQRASFIPCIQLIKAQCNVVYLLSDRDYRKLKMAKQTPTPLGSPFYFGQTHSDAEHEHIAKWWDYFAGKKNATPVKDYKISVWGRELTVPIAYPPKVGQFTFEEICGSPKSAGDYLSLAQELEGVIITDIPFIESRDELRRFITLIDALYDAHSRLAISCQFDFDHLVGIEKSSEEGFAYSRTVSRLSQMSTPEWIENGV</sequence>
<dbReference type="STRING" id="5486.A0A367XSF2"/>
<dbReference type="Gene3D" id="3.40.50.300">
    <property type="entry name" value="P-loop containing nucleotide triphosphate hydrolases"/>
    <property type="match status" value="1"/>
</dbReference>
<protein>
    <submittedName>
        <fullName evidence="4">Protein AFG1</fullName>
    </submittedName>
</protein>
<keyword evidence="3" id="KW-0067">ATP-binding</keyword>
<dbReference type="GO" id="GO:0016887">
    <property type="term" value="F:ATP hydrolysis activity"/>
    <property type="evidence" value="ECO:0007669"/>
    <property type="project" value="InterPro"/>
</dbReference>
<keyword evidence="5" id="KW-1185">Reference proteome</keyword>
<name>A0A367XSF2_9ASCO</name>
<evidence type="ECO:0000313" key="4">
    <source>
        <dbReference type="EMBL" id="RCK55731.1"/>
    </source>
</evidence>
<dbReference type="InterPro" id="IPR027417">
    <property type="entry name" value="P-loop_NTPase"/>
</dbReference>
<dbReference type="PANTHER" id="PTHR12169">
    <property type="entry name" value="ATPASE N2B"/>
    <property type="match status" value="1"/>
</dbReference>
<dbReference type="SUPFAM" id="SSF52540">
    <property type="entry name" value="P-loop containing nucleoside triphosphate hydrolases"/>
    <property type="match status" value="1"/>
</dbReference>
<dbReference type="EMBL" id="QLNQ01000029">
    <property type="protein sequence ID" value="RCK55731.1"/>
    <property type="molecule type" value="Genomic_DNA"/>
</dbReference>